<dbReference type="InterPro" id="IPR029787">
    <property type="entry name" value="Nucleotide_cyclase"/>
</dbReference>
<name>A0ABP4X348_9ACTN</name>
<dbReference type="RefSeq" id="WP_344083828.1">
    <property type="nucleotide sequence ID" value="NZ_BAAALS010000020.1"/>
</dbReference>
<feature type="transmembrane region" description="Helical" evidence="1">
    <location>
        <begin position="94"/>
        <end position="111"/>
    </location>
</feature>
<dbReference type="Gene3D" id="3.30.450.20">
    <property type="entry name" value="PAS domain"/>
    <property type="match status" value="1"/>
</dbReference>
<dbReference type="Gene3D" id="3.30.70.270">
    <property type="match status" value="1"/>
</dbReference>
<dbReference type="CDD" id="cd01949">
    <property type="entry name" value="GGDEF"/>
    <property type="match status" value="1"/>
</dbReference>
<dbReference type="CDD" id="cd01948">
    <property type="entry name" value="EAL"/>
    <property type="match status" value="1"/>
</dbReference>
<dbReference type="SMART" id="SM00267">
    <property type="entry name" value="GGDEF"/>
    <property type="match status" value="1"/>
</dbReference>
<dbReference type="Gene3D" id="3.20.20.450">
    <property type="entry name" value="EAL domain"/>
    <property type="match status" value="1"/>
</dbReference>
<keyword evidence="1" id="KW-0812">Transmembrane</keyword>
<keyword evidence="6" id="KW-1185">Reference proteome</keyword>
<dbReference type="PANTHER" id="PTHR44757:SF2">
    <property type="entry name" value="BIOFILM ARCHITECTURE MAINTENANCE PROTEIN MBAA"/>
    <property type="match status" value="1"/>
</dbReference>
<sequence length="1039" mass="112768">MPERLLLGLYATWMMALGIVFYVRPEQSLIIWGAIGVSSAAAIVVGAWRNRARHKLPWLLLAAGMLTFVTGDTLYNVFTDYLDVADPSPGLPDVFYLAVYPLIFMGLMSLTRSSMSRPDRAGALDALIITVGLAMLSWIYLIQPYVSKFPDRPLESAISIAYPLGDILVLASVVRMITTVRRSAALVLLALGTLGLLIADVFYGVAELRGVWTVGSSPVDIGWIVLYATWGAAALVPSMAQLTEPRVVQHHDIGWLRLTLIGLSSLAAPAVLLVEAFTNKENPGSAPHAAVIGFFSITLFLLVIGRLGGVVAMHRQALARERALRQAGAALVAVTEPAGVTASVKRAVAQLLPPGTDHRVLLVREPTEAARDEPLAIEGPRPAGWSRDVWPSGPPPGRGAVSVYRRGLDPPIAIHLGYFDVALQCPLTLDDGPGGDPRVVGMLYVAADEAALAHLPRSIEVLASQAALALERLTLTAEIHSRDSEEYFRTLVQNMADVILISNENGVVRYASPSATSIFGTVQLTGAYLDELVNPDDKGRVRRALQLIRMGAERSETDDWQVLHTDGSQLLVEASARNLTTDPTVRGIVFTLRNVTDRRLLERELMHRAFHDSLTSLANRVLFADRVHQAVGRANSTDPAVVGVLFIDLDDFKIVNDTLGHEVGDRLLIAVGRRLQLQLRPHDTVARLGGDEFAVLIGDGADVSQVEYVAERLSAALRQPFQLGGDHVNVSASLGLATTTEAATAEDLLRQADLALYVAKGAGKGQWRRYQADLHLAVLNRLELRAALDQAVVDGDFTLRYQPIVELETGAPAGFEALIRWTHRSRGLIPPGDFIEVAEESGLIVPIGTWVMHNAMAQAAQWHRDWADGTPPYVSVNVSVRQVRNAGFAEQVHRGLAASGLPPGALVLEITESLLLRDDEQVWKDLAALREIGVRVAIDDFGTGYSSLSYLRHVPADVLKIDRSFIDTMSTSEQQRALVDAIVRLAHTLGLQVVAEGVEHPSDRVLLQAMGCRLGQGYLFSKPLSFPDAVAWLRQRGPG</sequence>
<dbReference type="SMART" id="SM00052">
    <property type="entry name" value="EAL"/>
    <property type="match status" value="1"/>
</dbReference>
<feature type="domain" description="EAL" evidence="3">
    <location>
        <begin position="781"/>
        <end position="1037"/>
    </location>
</feature>
<dbReference type="PROSITE" id="PS50887">
    <property type="entry name" value="GGDEF"/>
    <property type="match status" value="1"/>
</dbReference>
<evidence type="ECO:0000313" key="6">
    <source>
        <dbReference type="Proteomes" id="UP001500655"/>
    </source>
</evidence>
<protein>
    <recommendedName>
        <fullName evidence="7">EAL domain-containing protein</fullName>
    </recommendedName>
</protein>
<dbReference type="InterPro" id="IPR043128">
    <property type="entry name" value="Rev_trsase/Diguanyl_cyclase"/>
</dbReference>
<dbReference type="SUPFAM" id="SSF141868">
    <property type="entry name" value="EAL domain-like"/>
    <property type="match status" value="1"/>
</dbReference>
<dbReference type="InterPro" id="IPR001633">
    <property type="entry name" value="EAL_dom"/>
</dbReference>
<dbReference type="CDD" id="cd00130">
    <property type="entry name" value="PAS"/>
    <property type="match status" value="1"/>
</dbReference>
<organism evidence="5 6">
    <name type="scientific">Luedemannella helvata</name>
    <dbReference type="NCBI Taxonomy" id="349315"/>
    <lineage>
        <taxon>Bacteria</taxon>
        <taxon>Bacillati</taxon>
        <taxon>Actinomycetota</taxon>
        <taxon>Actinomycetes</taxon>
        <taxon>Micromonosporales</taxon>
        <taxon>Micromonosporaceae</taxon>
        <taxon>Luedemannella</taxon>
    </lineage>
</organism>
<feature type="domain" description="GGDEF" evidence="4">
    <location>
        <begin position="640"/>
        <end position="772"/>
    </location>
</feature>
<dbReference type="PANTHER" id="PTHR44757">
    <property type="entry name" value="DIGUANYLATE CYCLASE DGCP"/>
    <property type="match status" value="1"/>
</dbReference>
<dbReference type="InterPro" id="IPR000160">
    <property type="entry name" value="GGDEF_dom"/>
</dbReference>
<feature type="transmembrane region" description="Helical" evidence="1">
    <location>
        <begin position="123"/>
        <end position="142"/>
    </location>
</feature>
<feature type="domain" description="PAS" evidence="2">
    <location>
        <begin position="484"/>
        <end position="520"/>
    </location>
</feature>
<accession>A0ABP4X348</accession>
<feature type="transmembrane region" description="Helical" evidence="1">
    <location>
        <begin position="154"/>
        <end position="174"/>
    </location>
</feature>
<feature type="transmembrane region" description="Helical" evidence="1">
    <location>
        <begin position="254"/>
        <end position="277"/>
    </location>
</feature>
<feature type="transmembrane region" description="Helical" evidence="1">
    <location>
        <begin position="5"/>
        <end position="23"/>
    </location>
</feature>
<dbReference type="InterPro" id="IPR035965">
    <property type="entry name" value="PAS-like_dom_sf"/>
</dbReference>
<feature type="transmembrane region" description="Helical" evidence="1">
    <location>
        <begin position="56"/>
        <end position="74"/>
    </location>
</feature>
<reference evidence="6" key="1">
    <citation type="journal article" date="2019" name="Int. J. Syst. Evol. Microbiol.">
        <title>The Global Catalogue of Microorganisms (GCM) 10K type strain sequencing project: providing services to taxonomists for standard genome sequencing and annotation.</title>
        <authorList>
            <consortium name="The Broad Institute Genomics Platform"/>
            <consortium name="The Broad Institute Genome Sequencing Center for Infectious Disease"/>
            <person name="Wu L."/>
            <person name="Ma J."/>
        </authorList>
    </citation>
    <scope>NUCLEOTIDE SEQUENCE [LARGE SCALE GENOMIC DNA]</scope>
    <source>
        <strain evidence="6">JCM 13249</strain>
    </source>
</reference>
<evidence type="ECO:0000313" key="5">
    <source>
        <dbReference type="EMBL" id="GAA1764255.1"/>
    </source>
</evidence>
<dbReference type="SMART" id="SM00091">
    <property type="entry name" value="PAS"/>
    <property type="match status" value="1"/>
</dbReference>
<proteinExistence type="predicted"/>
<feature type="transmembrane region" description="Helical" evidence="1">
    <location>
        <begin position="289"/>
        <end position="312"/>
    </location>
</feature>
<comment type="caution">
    <text evidence="5">The sequence shown here is derived from an EMBL/GenBank/DDBJ whole genome shotgun (WGS) entry which is preliminary data.</text>
</comment>
<dbReference type="Pfam" id="PF00990">
    <property type="entry name" value="GGDEF"/>
    <property type="match status" value="1"/>
</dbReference>
<feature type="transmembrane region" description="Helical" evidence="1">
    <location>
        <begin position="186"/>
        <end position="206"/>
    </location>
</feature>
<gene>
    <name evidence="5" type="ORF">GCM10009681_39170</name>
</gene>
<dbReference type="SUPFAM" id="SSF55785">
    <property type="entry name" value="PYP-like sensor domain (PAS domain)"/>
    <property type="match status" value="1"/>
</dbReference>
<evidence type="ECO:0000259" key="4">
    <source>
        <dbReference type="PROSITE" id="PS50887"/>
    </source>
</evidence>
<dbReference type="Pfam" id="PF13426">
    <property type="entry name" value="PAS_9"/>
    <property type="match status" value="1"/>
</dbReference>
<dbReference type="Proteomes" id="UP001500655">
    <property type="component" value="Unassembled WGS sequence"/>
</dbReference>
<dbReference type="SUPFAM" id="SSF55073">
    <property type="entry name" value="Nucleotide cyclase"/>
    <property type="match status" value="1"/>
</dbReference>
<dbReference type="EMBL" id="BAAALS010000020">
    <property type="protein sequence ID" value="GAA1764255.1"/>
    <property type="molecule type" value="Genomic_DNA"/>
</dbReference>
<evidence type="ECO:0000259" key="2">
    <source>
        <dbReference type="PROSITE" id="PS50112"/>
    </source>
</evidence>
<keyword evidence="1" id="KW-0472">Membrane</keyword>
<dbReference type="NCBIfam" id="TIGR00229">
    <property type="entry name" value="sensory_box"/>
    <property type="match status" value="1"/>
</dbReference>
<dbReference type="InterPro" id="IPR035919">
    <property type="entry name" value="EAL_sf"/>
</dbReference>
<evidence type="ECO:0008006" key="7">
    <source>
        <dbReference type="Google" id="ProtNLM"/>
    </source>
</evidence>
<dbReference type="PROSITE" id="PS50883">
    <property type="entry name" value="EAL"/>
    <property type="match status" value="1"/>
</dbReference>
<dbReference type="InterPro" id="IPR052155">
    <property type="entry name" value="Biofilm_reg_signaling"/>
</dbReference>
<keyword evidence="1" id="KW-1133">Transmembrane helix</keyword>
<evidence type="ECO:0000259" key="3">
    <source>
        <dbReference type="PROSITE" id="PS50883"/>
    </source>
</evidence>
<evidence type="ECO:0000256" key="1">
    <source>
        <dbReference type="SAM" id="Phobius"/>
    </source>
</evidence>
<feature type="transmembrane region" description="Helical" evidence="1">
    <location>
        <begin position="221"/>
        <end position="242"/>
    </location>
</feature>
<feature type="transmembrane region" description="Helical" evidence="1">
    <location>
        <begin position="29"/>
        <end position="49"/>
    </location>
</feature>
<dbReference type="Pfam" id="PF00563">
    <property type="entry name" value="EAL"/>
    <property type="match status" value="1"/>
</dbReference>
<dbReference type="NCBIfam" id="TIGR00254">
    <property type="entry name" value="GGDEF"/>
    <property type="match status" value="1"/>
</dbReference>
<dbReference type="PROSITE" id="PS50112">
    <property type="entry name" value="PAS"/>
    <property type="match status" value="1"/>
</dbReference>
<dbReference type="InterPro" id="IPR000014">
    <property type="entry name" value="PAS"/>
</dbReference>